<dbReference type="GO" id="GO:0051301">
    <property type="term" value="P:cell division"/>
    <property type="evidence" value="ECO:0007669"/>
    <property type="project" value="UniProtKB-KW"/>
</dbReference>
<evidence type="ECO:0000256" key="5">
    <source>
        <dbReference type="ARBA" id="ARBA00022989"/>
    </source>
</evidence>
<dbReference type="RefSeq" id="WP_066840766.1">
    <property type="nucleotide sequence ID" value="NZ_CAQHSC010000040.1"/>
</dbReference>
<evidence type="ECO:0000313" key="11">
    <source>
        <dbReference type="EMBL" id="OAH24973.1"/>
    </source>
</evidence>
<evidence type="ECO:0000313" key="13">
    <source>
        <dbReference type="Proteomes" id="UP000544551"/>
    </source>
</evidence>
<evidence type="ECO:0000259" key="9">
    <source>
        <dbReference type="PROSITE" id="PS51779"/>
    </source>
</evidence>
<evidence type="ECO:0000256" key="1">
    <source>
        <dbReference type="ARBA" id="ARBA00004370"/>
    </source>
</evidence>
<reference evidence="12" key="1">
    <citation type="submission" date="2016-02" db="EMBL/GenBank/DDBJ databases">
        <authorList>
            <person name="Kaur G."/>
            <person name="Nair G.R."/>
            <person name="Mayilraj S."/>
        </authorList>
    </citation>
    <scope>NUCLEOTIDE SEQUENCE [LARGE SCALE GENOMIC DNA]</scope>
    <source>
        <strain evidence="12">GA-15</strain>
    </source>
</reference>
<gene>
    <name evidence="11" type="ORF">AYJ05_07005</name>
    <name evidence="10" type="ORF">HF853_01050</name>
</gene>
<evidence type="ECO:0000256" key="2">
    <source>
        <dbReference type="ARBA" id="ARBA00022475"/>
    </source>
</evidence>
<dbReference type="PROSITE" id="PS51779">
    <property type="entry name" value="POTRA"/>
    <property type="match status" value="1"/>
</dbReference>
<dbReference type="Gene3D" id="3.10.20.310">
    <property type="entry name" value="membrane protein fhac"/>
    <property type="match status" value="1"/>
</dbReference>
<keyword evidence="4 8" id="KW-0812">Transmembrane</keyword>
<dbReference type="GO" id="GO:0005886">
    <property type="term" value="C:plasma membrane"/>
    <property type="evidence" value="ECO:0007669"/>
    <property type="project" value="TreeGrafter"/>
</dbReference>
<organism evidence="11 12">
    <name type="scientific">Corynebacterium stationis</name>
    <dbReference type="NCBI Taxonomy" id="1705"/>
    <lineage>
        <taxon>Bacteria</taxon>
        <taxon>Bacillati</taxon>
        <taxon>Actinomycetota</taxon>
        <taxon>Actinomycetes</taxon>
        <taxon>Mycobacteriales</taxon>
        <taxon>Corynebacteriaceae</taxon>
        <taxon>Corynebacterium</taxon>
    </lineage>
</organism>
<dbReference type="Proteomes" id="UP000076947">
    <property type="component" value="Unassembled WGS sequence"/>
</dbReference>
<dbReference type="Pfam" id="PF03799">
    <property type="entry name" value="FtsQ_DivIB_C"/>
    <property type="match status" value="1"/>
</dbReference>
<reference evidence="10 13" key="3">
    <citation type="submission" date="2020-04" db="EMBL/GenBank/DDBJ databases">
        <authorList>
            <person name="Hitch T.C.A."/>
            <person name="Wylensek D."/>
            <person name="Clavel T."/>
        </authorList>
    </citation>
    <scope>NUCLEOTIDE SEQUENCE [LARGE SCALE GENOMIC DNA]</scope>
    <source>
        <strain evidence="10 13">BL-383-APC-3D</strain>
    </source>
</reference>
<evidence type="ECO:0000313" key="12">
    <source>
        <dbReference type="Proteomes" id="UP000076947"/>
    </source>
</evidence>
<reference evidence="11" key="2">
    <citation type="submission" date="2016-02" db="EMBL/GenBank/DDBJ databases">
        <authorList>
            <person name="Wen L."/>
            <person name="He K."/>
            <person name="Yang H."/>
        </authorList>
    </citation>
    <scope>NUCLEOTIDE SEQUENCE [LARGE SCALE GENOMIC DNA]</scope>
    <source>
        <strain evidence="11">GA-15</strain>
    </source>
</reference>
<dbReference type="InterPro" id="IPR034746">
    <property type="entry name" value="POTRA"/>
</dbReference>
<sequence>MKISSKLIAAIIGGLVALSVVIGLAVYLLPIFRVTNVEITGNEHSTVEQIEEAAGVPDGANLLRVNAHDTALKVSDLPWVDKATVGRSLPNTLLVEVEERVVAAYVNADDGPHLIDTKGREFIIDQPPAEAVEITGEWDSETLSDPVEVLAAIPTELRTQIERLDVVEPYVMRVHMDDGRTITWGANEDNENKARALATVLQMEGDNWNISNPSLVSRP</sequence>
<dbReference type="PANTHER" id="PTHR37820:SF1">
    <property type="entry name" value="CELL DIVISION PROTEIN FTSQ"/>
    <property type="match status" value="1"/>
</dbReference>
<dbReference type="STRING" id="1705.CA21670_04140"/>
<evidence type="ECO:0000256" key="3">
    <source>
        <dbReference type="ARBA" id="ARBA00022618"/>
    </source>
</evidence>
<keyword evidence="5 8" id="KW-1133">Transmembrane helix</keyword>
<comment type="caution">
    <text evidence="11">The sequence shown here is derived from an EMBL/GenBank/DDBJ whole genome shotgun (WGS) entry which is preliminary data.</text>
</comment>
<evidence type="ECO:0000256" key="6">
    <source>
        <dbReference type="ARBA" id="ARBA00023136"/>
    </source>
</evidence>
<dbReference type="OrthoDB" id="9790760at2"/>
<protein>
    <submittedName>
        <fullName evidence="11">Cell division protein FtsQ</fullName>
    </submittedName>
    <submittedName>
        <fullName evidence="10">FtsQ-type POTRA domain-containing protein</fullName>
    </submittedName>
</protein>
<dbReference type="EMBL" id="LSTQ01000026">
    <property type="protein sequence ID" value="OAH24973.1"/>
    <property type="molecule type" value="Genomic_DNA"/>
</dbReference>
<keyword evidence="2" id="KW-1003">Cell membrane</keyword>
<dbReference type="InterPro" id="IPR013685">
    <property type="entry name" value="POTRA_FtsQ_type"/>
</dbReference>
<keyword evidence="12" id="KW-1185">Reference proteome</keyword>
<dbReference type="EMBL" id="JABAFZ010000001">
    <property type="protein sequence ID" value="NME88290.1"/>
    <property type="molecule type" value="Genomic_DNA"/>
</dbReference>
<evidence type="ECO:0000256" key="7">
    <source>
        <dbReference type="ARBA" id="ARBA00023306"/>
    </source>
</evidence>
<dbReference type="Pfam" id="PF08478">
    <property type="entry name" value="POTRA_1"/>
    <property type="match status" value="1"/>
</dbReference>
<dbReference type="InterPro" id="IPR050487">
    <property type="entry name" value="FtsQ_DivIB"/>
</dbReference>
<dbReference type="Proteomes" id="UP000544551">
    <property type="component" value="Unassembled WGS sequence"/>
</dbReference>
<feature type="transmembrane region" description="Helical" evidence="8">
    <location>
        <begin position="7"/>
        <end position="29"/>
    </location>
</feature>
<dbReference type="InterPro" id="IPR005548">
    <property type="entry name" value="Cell_div_FtsQ/DivIB_C"/>
</dbReference>
<keyword evidence="7" id="KW-0131">Cell cycle</keyword>
<accession>A0A177I853</accession>
<proteinExistence type="predicted"/>
<evidence type="ECO:0000256" key="8">
    <source>
        <dbReference type="SAM" id="Phobius"/>
    </source>
</evidence>
<name>A0A177I853_9CORY</name>
<feature type="domain" description="POTRA" evidence="9">
    <location>
        <begin position="32"/>
        <end position="100"/>
    </location>
</feature>
<evidence type="ECO:0000256" key="4">
    <source>
        <dbReference type="ARBA" id="ARBA00022692"/>
    </source>
</evidence>
<keyword evidence="3 11" id="KW-0132">Cell division</keyword>
<evidence type="ECO:0000313" key="10">
    <source>
        <dbReference type="EMBL" id="NME88290.1"/>
    </source>
</evidence>
<dbReference type="PANTHER" id="PTHR37820">
    <property type="entry name" value="CELL DIVISION PROTEIN DIVIB"/>
    <property type="match status" value="1"/>
</dbReference>
<dbReference type="AlphaFoldDB" id="A0A177I853"/>
<comment type="subcellular location">
    <subcellularLocation>
        <location evidence="1">Membrane</location>
    </subcellularLocation>
</comment>
<keyword evidence="6 8" id="KW-0472">Membrane</keyword>